<comment type="subcellular location">
    <subcellularLocation>
        <location evidence="13">Cytoplasm</location>
    </subcellularLocation>
</comment>
<keyword evidence="8 13" id="KW-0460">Magnesium</keyword>
<evidence type="ECO:0000256" key="2">
    <source>
        <dbReference type="ARBA" id="ARBA00022490"/>
    </source>
</evidence>
<evidence type="ECO:0000256" key="13">
    <source>
        <dbReference type="HAMAP-Rule" id="MF_00034"/>
    </source>
</evidence>
<dbReference type="PANTHER" id="PTHR30194:SF3">
    <property type="entry name" value="CROSSOVER JUNCTION ENDODEOXYRIBONUCLEASE RUVC"/>
    <property type="match status" value="1"/>
</dbReference>
<evidence type="ECO:0000256" key="12">
    <source>
        <dbReference type="ARBA" id="ARBA00029354"/>
    </source>
</evidence>
<sequence>MNQDIILGIDPGYGRVGYGIVEKAAGQDWRALDYGCIETPSGGEFVDRIAEMHRQLLLLIKKYKPTRMAVEDLFFFKNVKTAIKVGQARGVILLTAVENKIPVDEFTPLQIKQAITGFGRAEKSQMQKMVAMILKIPGKIKSDDAADALAVALCAGQSLWKKKLK</sequence>
<dbReference type="Proteomes" id="UP000231426">
    <property type="component" value="Unassembled WGS sequence"/>
</dbReference>
<dbReference type="GO" id="GO:0005737">
    <property type="term" value="C:cytoplasm"/>
    <property type="evidence" value="ECO:0007669"/>
    <property type="project" value="UniProtKB-SubCell"/>
</dbReference>
<dbReference type="Pfam" id="PF02075">
    <property type="entry name" value="RuvC"/>
    <property type="match status" value="1"/>
</dbReference>
<keyword evidence="10 13" id="KW-0233">DNA recombination</keyword>
<organism evidence="15 16">
    <name type="scientific">Candidatus Magasanikbacteria bacterium CG10_big_fil_rev_8_21_14_0_10_36_32</name>
    <dbReference type="NCBI Taxonomy" id="1974646"/>
    <lineage>
        <taxon>Bacteria</taxon>
        <taxon>Candidatus Magasanikiibacteriota</taxon>
    </lineage>
</organism>
<dbReference type="NCBIfam" id="NF000711">
    <property type="entry name" value="PRK00039.2-1"/>
    <property type="match status" value="1"/>
</dbReference>
<dbReference type="GO" id="GO:0006281">
    <property type="term" value="P:DNA repair"/>
    <property type="evidence" value="ECO:0007669"/>
    <property type="project" value="UniProtKB-UniRule"/>
</dbReference>
<proteinExistence type="inferred from homology"/>
<dbReference type="GO" id="GO:0008821">
    <property type="term" value="F:crossover junction DNA endonuclease activity"/>
    <property type="evidence" value="ECO:0007669"/>
    <property type="project" value="UniProtKB-UniRule"/>
</dbReference>
<evidence type="ECO:0000256" key="9">
    <source>
        <dbReference type="ARBA" id="ARBA00023125"/>
    </source>
</evidence>
<feature type="binding site" evidence="13">
    <location>
        <position position="144"/>
    </location>
    <ligand>
        <name>Mg(2+)</name>
        <dbReference type="ChEBI" id="CHEBI:18420"/>
        <label>1</label>
    </ligand>
</feature>
<keyword evidence="2 13" id="KW-0963">Cytoplasm</keyword>
<evidence type="ECO:0000256" key="3">
    <source>
        <dbReference type="ARBA" id="ARBA00022722"/>
    </source>
</evidence>
<dbReference type="InterPro" id="IPR036397">
    <property type="entry name" value="RNaseH_sf"/>
</dbReference>
<comment type="catalytic activity">
    <reaction evidence="12 13">
        <text>Endonucleolytic cleavage at a junction such as a reciprocal single-stranded crossover between two homologous DNA duplexes (Holliday junction).</text>
        <dbReference type="EC" id="3.1.21.10"/>
    </reaction>
</comment>
<evidence type="ECO:0000256" key="1">
    <source>
        <dbReference type="ARBA" id="ARBA00009518"/>
    </source>
</evidence>
<keyword evidence="4 13" id="KW-0479">Metal-binding</keyword>
<comment type="function">
    <text evidence="13">The RuvA-RuvB-RuvC complex processes Holliday junction (HJ) DNA during genetic recombination and DNA repair. Endonuclease that resolves HJ intermediates. Cleaves cruciform DNA by making single-stranded nicks across the HJ at symmetrical positions within the homologous arms, yielding a 5'-phosphate and a 3'-hydroxyl group; requires a central core of homology in the junction. The consensus cleavage sequence is 5'-(A/T)TT(C/G)-3'. Cleavage occurs on the 3'-side of the TT dinucleotide at the point of strand exchange. HJ branch migration catalyzed by RuvA-RuvB allows RuvC to scan DNA until it finds its consensus sequence, where it cleaves and resolves the cruciform DNA.</text>
</comment>
<feature type="binding site" evidence="13">
    <location>
        <position position="10"/>
    </location>
    <ligand>
        <name>Mg(2+)</name>
        <dbReference type="ChEBI" id="CHEBI:18420"/>
        <label>1</label>
    </ligand>
</feature>
<evidence type="ECO:0000256" key="14">
    <source>
        <dbReference type="NCBIfam" id="TIGR00228"/>
    </source>
</evidence>
<feature type="binding site" evidence="13">
    <location>
        <position position="71"/>
    </location>
    <ligand>
        <name>Mg(2+)</name>
        <dbReference type="ChEBI" id="CHEBI:18420"/>
        <label>2</label>
    </ligand>
</feature>
<dbReference type="PROSITE" id="PS01321">
    <property type="entry name" value="RUVC"/>
    <property type="match status" value="1"/>
</dbReference>
<gene>
    <name evidence="13" type="primary">ruvC</name>
    <name evidence="15" type="ORF">COU29_01915</name>
</gene>
<dbReference type="InterPro" id="IPR012337">
    <property type="entry name" value="RNaseH-like_sf"/>
</dbReference>
<dbReference type="PRINTS" id="PR00696">
    <property type="entry name" value="RSOLVASERUVC"/>
</dbReference>
<dbReference type="InterPro" id="IPR020563">
    <property type="entry name" value="X-over_junc_endoDNase_Mg_BS"/>
</dbReference>
<dbReference type="NCBIfam" id="TIGR00228">
    <property type="entry name" value="ruvC"/>
    <property type="match status" value="1"/>
</dbReference>
<keyword evidence="3 13" id="KW-0540">Nuclease</keyword>
<keyword evidence="9 13" id="KW-0238">DNA-binding</keyword>
<feature type="active site" evidence="13">
    <location>
        <position position="71"/>
    </location>
</feature>
<comment type="similarity">
    <text evidence="1 13">Belongs to the RuvC family.</text>
</comment>
<dbReference type="SUPFAM" id="SSF53098">
    <property type="entry name" value="Ribonuclease H-like"/>
    <property type="match status" value="1"/>
</dbReference>
<keyword evidence="5 13" id="KW-0255">Endonuclease</keyword>
<feature type="active site" evidence="13">
    <location>
        <position position="10"/>
    </location>
</feature>
<dbReference type="EC" id="3.1.21.10" evidence="13 14"/>
<keyword evidence="6 13" id="KW-0227">DNA damage</keyword>
<evidence type="ECO:0000313" key="15">
    <source>
        <dbReference type="EMBL" id="PIT88518.1"/>
    </source>
</evidence>
<comment type="caution">
    <text evidence="15">The sequence shown here is derived from an EMBL/GenBank/DDBJ whole genome shotgun (WGS) entry which is preliminary data.</text>
</comment>
<evidence type="ECO:0000256" key="4">
    <source>
        <dbReference type="ARBA" id="ARBA00022723"/>
    </source>
</evidence>
<accession>A0A2M6W6V0</accession>
<keyword evidence="11 13" id="KW-0234">DNA repair</keyword>
<dbReference type="PANTHER" id="PTHR30194">
    <property type="entry name" value="CROSSOVER JUNCTION ENDODEOXYRIBONUCLEASE RUVC"/>
    <property type="match status" value="1"/>
</dbReference>
<dbReference type="GO" id="GO:0000287">
    <property type="term" value="F:magnesium ion binding"/>
    <property type="evidence" value="ECO:0007669"/>
    <property type="project" value="UniProtKB-UniRule"/>
</dbReference>
<evidence type="ECO:0000256" key="5">
    <source>
        <dbReference type="ARBA" id="ARBA00022759"/>
    </source>
</evidence>
<dbReference type="GO" id="GO:0048476">
    <property type="term" value="C:Holliday junction resolvase complex"/>
    <property type="evidence" value="ECO:0007669"/>
    <property type="project" value="UniProtKB-UniRule"/>
</dbReference>
<dbReference type="GO" id="GO:0006310">
    <property type="term" value="P:DNA recombination"/>
    <property type="evidence" value="ECO:0007669"/>
    <property type="project" value="UniProtKB-UniRule"/>
</dbReference>
<dbReference type="InterPro" id="IPR002176">
    <property type="entry name" value="X-over_junc_endoDNase_RuvC"/>
</dbReference>
<dbReference type="Gene3D" id="3.30.420.10">
    <property type="entry name" value="Ribonuclease H-like superfamily/Ribonuclease H"/>
    <property type="match status" value="1"/>
</dbReference>
<reference evidence="16" key="1">
    <citation type="submission" date="2017-09" db="EMBL/GenBank/DDBJ databases">
        <title>Depth-based differentiation of microbial function through sediment-hosted aquifers and enrichment of novel symbionts in the deep terrestrial subsurface.</title>
        <authorList>
            <person name="Probst A.J."/>
            <person name="Ladd B."/>
            <person name="Jarett J.K."/>
            <person name="Geller-Mcgrath D.E."/>
            <person name="Sieber C.M.K."/>
            <person name="Emerson J.B."/>
            <person name="Anantharaman K."/>
            <person name="Thomas B.C."/>
            <person name="Malmstrom R."/>
            <person name="Stieglmeier M."/>
            <person name="Klingl A."/>
            <person name="Woyke T."/>
            <person name="Ryan C.M."/>
            <person name="Banfield J.F."/>
        </authorList>
    </citation>
    <scope>NUCLEOTIDE SEQUENCE [LARGE SCALE GENOMIC DNA]</scope>
</reference>
<dbReference type="GO" id="GO:0003677">
    <property type="term" value="F:DNA binding"/>
    <property type="evidence" value="ECO:0007669"/>
    <property type="project" value="UniProtKB-KW"/>
</dbReference>
<dbReference type="HAMAP" id="MF_00034">
    <property type="entry name" value="RuvC"/>
    <property type="match status" value="1"/>
</dbReference>
<feature type="active site" evidence="13">
    <location>
        <position position="144"/>
    </location>
</feature>
<dbReference type="AlphaFoldDB" id="A0A2M6W6V0"/>
<keyword evidence="7 13" id="KW-0378">Hydrolase</keyword>
<evidence type="ECO:0000256" key="7">
    <source>
        <dbReference type="ARBA" id="ARBA00022801"/>
    </source>
</evidence>
<comment type="subunit">
    <text evidence="13">Homodimer which binds Holliday junction (HJ) DNA. The HJ becomes 2-fold symmetrical on binding to RuvC with unstacked arms; it has a different conformation from HJ DNA in complex with RuvA. In the full resolvosome a probable DNA-RuvA(4)-RuvB(12)-RuvC(2) complex forms which resolves the HJ.</text>
</comment>
<evidence type="ECO:0000256" key="6">
    <source>
        <dbReference type="ARBA" id="ARBA00022763"/>
    </source>
</evidence>
<comment type="cofactor">
    <cofactor evidence="13">
        <name>Mg(2+)</name>
        <dbReference type="ChEBI" id="CHEBI:18420"/>
    </cofactor>
    <text evidence="13">Binds 2 Mg(2+) ion per subunit.</text>
</comment>
<evidence type="ECO:0000256" key="8">
    <source>
        <dbReference type="ARBA" id="ARBA00022842"/>
    </source>
</evidence>
<name>A0A2M6W6V0_9BACT</name>
<evidence type="ECO:0000313" key="16">
    <source>
        <dbReference type="Proteomes" id="UP000231426"/>
    </source>
</evidence>
<dbReference type="FunFam" id="3.30.420.10:FF:000002">
    <property type="entry name" value="Crossover junction endodeoxyribonuclease RuvC"/>
    <property type="match status" value="1"/>
</dbReference>
<protein>
    <recommendedName>
        <fullName evidence="13 14">Crossover junction endodeoxyribonuclease RuvC</fullName>
        <ecNumber evidence="13 14">3.1.21.10</ecNumber>
    </recommendedName>
    <alternativeName>
        <fullName evidence="13">Holliday junction nuclease RuvC</fullName>
    </alternativeName>
    <alternativeName>
        <fullName evidence="13">Holliday junction resolvase RuvC</fullName>
    </alternativeName>
</protein>
<evidence type="ECO:0000256" key="11">
    <source>
        <dbReference type="ARBA" id="ARBA00023204"/>
    </source>
</evidence>
<dbReference type="EMBL" id="PFBV01000003">
    <property type="protein sequence ID" value="PIT88518.1"/>
    <property type="molecule type" value="Genomic_DNA"/>
</dbReference>
<evidence type="ECO:0000256" key="10">
    <source>
        <dbReference type="ARBA" id="ARBA00023172"/>
    </source>
</evidence>
<dbReference type="CDD" id="cd16962">
    <property type="entry name" value="RuvC"/>
    <property type="match status" value="1"/>
</dbReference>